<reference evidence="1 2" key="1">
    <citation type="submission" date="2017-10" db="EMBL/GenBank/DDBJ databases">
        <title>Comparative genomics in systemic dimorphic fungi from Ajellomycetaceae.</title>
        <authorList>
            <person name="Munoz J.F."/>
            <person name="Mcewen J.G."/>
            <person name="Clay O.K."/>
            <person name="Cuomo C.A."/>
        </authorList>
    </citation>
    <scope>NUCLEOTIDE SEQUENCE [LARGE SCALE GENOMIC DNA]</scope>
    <source>
        <strain evidence="1 2">UAMH7299</strain>
    </source>
</reference>
<organism evidence="1 2">
    <name type="scientific">Polytolypa hystricis (strain UAMH7299)</name>
    <dbReference type="NCBI Taxonomy" id="1447883"/>
    <lineage>
        <taxon>Eukaryota</taxon>
        <taxon>Fungi</taxon>
        <taxon>Dikarya</taxon>
        <taxon>Ascomycota</taxon>
        <taxon>Pezizomycotina</taxon>
        <taxon>Eurotiomycetes</taxon>
        <taxon>Eurotiomycetidae</taxon>
        <taxon>Onygenales</taxon>
        <taxon>Onygenales incertae sedis</taxon>
        <taxon>Polytolypa</taxon>
    </lineage>
</organism>
<dbReference type="EMBL" id="PDNA01000297">
    <property type="protein sequence ID" value="PGG98345.1"/>
    <property type="molecule type" value="Genomic_DNA"/>
</dbReference>
<sequence>MDKQPPSYEAATGYEGNAAANVSRSTRFPKNFCYKGTCRSSMIKTLNSLLNEEVSFHERGKTFYNFYTHLLANPHMLELFRHTEVTHHLAIIDLVGEYLGSQLRGEAVAYLMHPKLSTTTDKCYIWIKETRTRISLRKQIQAFPISWLMSAWMEEGSALEKETSCDKWYEAILVPGQRIYVVQRIWGKDIPNLEDCFSIVRPTRW</sequence>
<dbReference type="Proteomes" id="UP000224634">
    <property type="component" value="Unassembled WGS sequence"/>
</dbReference>
<dbReference type="OrthoDB" id="4438199at2759"/>
<proteinExistence type="predicted"/>
<accession>A0A2B7WNK8</accession>
<dbReference type="AlphaFoldDB" id="A0A2B7WNK8"/>
<gene>
    <name evidence="1" type="ORF">AJ80_09549</name>
</gene>
<evidence type="ECO:0000313" key="2">
    <source>
        <dbReference type="Proteomes" id="UP000224634"/>
    </source>
</evidence>
<name>A0A2B7WNK8_POLH7</name>
<comment type="caution">
    <text evidence="1">The sequence shown here is derived from an EMBL/GenBank/DDBJ whole genome shotgun (WGS) entry which is preliminary data.</text>
</comment>
<keyword evidence="2" id="KW-1185">Reference proteome</keyword>
<protein>
    <submittedName>
        <fullName evidence="1">Uncharacterized protein</fullName>
    </submittedName>
</protein>
<evidence type="ECO:0000313" key="1">
    <source>
        <dbReference type="EMBL" id="PGG98345.1"/>
    </source>
</evidence>
<dbReference type="STRING" id="1447883.A0A2B7WNK8"/>